<evidence type="ECO:0000259" key="1">
    <source>
        <dbReference type="Pfam" id="PF12937"/>
    </source>
</evidence>
<gene>
    <name evidence="2" type="ORF">FISHEDRAFT_55372</name>
</gene>
<dbReference type="InterPro" id="IPR001810">
    <property type="entry name" value="F-box_dom"/>
</dbReference>
<feature type="domain" description="F-box" evidence="1">
    <location>
        <begin position="15"/>
        <end position="56"/>
    </location>
</feature>
<reference evidence="2 3" key="1">
    <citation type="journal article" date="2015" name="Fungal Genet. Biol.">
        <title>Evolution of novel wood decay mechanisms in Agaricales revealed by the genome sequences of Fistulina hepatica and Cylindrobasidium torrendii.</title>
        <authorList>
            <person name="Floudas D."/>
            <person name="Held B.W."/>
            <person name="Riley R."/>
            <person name="Nagy L.G."/>
            <person name="Koehler G."/>
            <person name="Ransdell A.S."/>
            <person name="Younus H."/>
            <person name="Chow J."/>
            <person name="Chiniquy J."/>
            <person name="Lipzen A."/>
            <person name="Tritt A."/>
            <person name="Sun H."/>
            <person name="Haridas S."/>
            <person name="LaButti K."/>
            <person name="Ohm R.A."/>
            <person name="Kues U."/>
            <person name="Blanchette R.A."/>
            <person name="Grigoriev I.V."/>
            <person name="Minto R.E."/>
            <person name="Hibbett D.S."/>
        </authorList>
    </citation>
    <scope>NUCLEOTIDE SEQUENCE [LARGE SCALE GENOMIC DNA]</scope>
    <source>
        <strain evidence="2 3">ATCC 64428</strain>
    </source>
</reference>
<organism evidence="2 3">
    <name type="scientific">Fistulina hepatica ATCC 64428</name>
    <dbReference type="NCBI Taxonomy" id="1128425"/>
    <lineage>
        <taxon>Eukaryota</taxon>
        <taxon>Fungi</taxon>
        <taxon>Dikarya</taxon>
        <taxon>Basidiomycota</taxon>
        <taxon>Agaricomycotina</taxon>
        <taxon>Agaricomycetes</taxon>
        <taxon>Agaricomycetidae</taxon>
        <taxon>Agaricales</taxon>
        <taxon>Fistulinaceae</taxon>
        <taxon>Fistulina</taxon>
    </lineage>
</organism>
<accession>A0A0D7AR75</accession>
<dbReference type="SUPFAM" id="SSF81383">
    <property type="entry name" value="F-box domain"/>
    <property type="match status" value="1"/>
</dbReference>
<dbReference type="AlphaFoldDB" id="A0A0D7AR75"/>
<keyword evidence="3" id="KW-1185">Reference proteome</keyword>
<dbReference type="Proteomes" id="UP000054144">
    <property type="component" value="Unassembled WGS sequence"/>
</dbReference>
<protein>
    <recommendedName>
        <fullName evidence="1">F-box domain-containing protein</fullName>
    </recommendedName>
</protein>
<dbReference type="EMBL" id="KN881627">
    <property type="protein sequence ID" value="KIY53303.1"/>
    <property type="molecule type" value="Genomic_DNA"/>
</dbReference>
<evidence type="ECO:0000313" key="2">
    <source>
        <dbReference type="EMBL" id="KIY53303.1"/>
    </source>
</evidence>
<evidence type="ECO:0000313" key="3">
    <source>
        <dbReference type="Proteomes" id="UP000054144"/>
    </source>
</evidence>
<dbReference type="Gene3D" id="3.80.10.10">
    <property type="entry name" value="Ribonuclease Inhibitor"/>
    <property type="match status" value="1"/>
</dbReference>
<dbReference type="SUPFAM" id="SSF52047">
    <property type="entry name" value="RNI-like"/>
    <property type="match status" value="1"/>
</dbReference>
<proteinExistence type="predicted"/>
<sequence length="412" mass="46315">MAVVIPQVGSRKKDFSALPPELLDEVFSHLHSDKATLRACSLVSSNWLLNSRRHLFYHLQLRVDSFSSFFFFAADQAYDELLSSYSSLLNFLTSHPDITRLIRQISIQIDVQRTELVNVICDILHCIPTLKVLEIEVLMLLWNELSPRFRDCVRDVLRLPSLVEFHLSCESISQRSLDSLLSDAHSLKTCTLTRVSIAPDRAVFLPERDVSYSESVLPPLNHKAHLDSLHLLGSPVSGCSWFLHPECPLDLAGVRELVLGVRLDEVYPFELVETLGHSLERLVLDVSHSASGQLRLPHIDMLTKLPHLRSLELNNLYGGNDWVVELLRSTEVATPSSAVSSLEDITISLSGTPLEAESWKQLDAILTQPMFGSLKQLSIQFAEDFRHTAQSVPPLAALEERGVHVDVTFHHT</sequence>
<name>A0A0D7AR75_9AGAR</name>
<dbReference type="Pfam" id="PF12937">
    <property type="entry name" value="F-box-like"/>
    <property type="match status" value="1"/>
</dbReference>
<dbReference type="InterPro" id="IPR036047">
    <property type="entry name" value="F-box-like_dom_sf"/>
</dbReference>
<dbReference type="InterPro" id="IPR032675">
    <property type="entry name" value="LRR_dom_sf"/>
</dbReference>
<dbReference type="OrthoDB" id="2855924at2759"/>